<sequence>MIPQPQQEAYLPASLFAHECLTFEMPRTIGWQPRVHAHYVVSSAQLPRFRFIFPLMRHNPNMMAAQFTLQQASIKRIGANMHC</sequence>
<proteinExistence type="predicted"/>
<name>A0A645CYV8_9ZZZZ</name>
<protein>
    <submittedName>
        <fullName evidence="1">Uncharacterized protein</fullName>
    </submittedName>
</protein>
<dbReference type="EMBL" id="VSSQ01031242">
    <property type="protein sequence ID" value="MPM82053.1"/>
    <property type="molecule type" value="Genomic_DNA"/>
</dbReference>
<evidence type="ECO:0000313" key="1">
    <source>
        <dbReference type="EMBL" id="MPM82053.1"/>
    </source>
</evidence>
<gene>
    <name evidence="1" type="ORF">SDC9_129111</name>
</gene>
<organism evidence="1">
    <name type="scientific">bioreactor metagenome</name>
    <dbReference type="NCBI Taxonomy" id="1076179"/>
    <lineage>
        <taxon>unclassified sequences</taxon>
        <taxon>metagenomes</taxon>
        <taxon>ecological metagenomes</taxon>
    </lineage>
</organism>
<reference evidence="1" key="1">
    <citation type="submission" date="2019-08" db="EMBL/GenBank/DDBJ databases">
        <authorList>
            <person name="Kucharzyk K."/>
            <person name="Murdoch R.W."/>
            <person name="Higgins S."/>
            <person name="Loffler F."/>
        </authorList>
    </citation>
    <scope>NUCLEOTIDE SEQUENCE</scope>
</reference>
<accession>A0A645CYV8</accession>
<dbReference type="AlphaFoldDB" id="A0A645CYV8"/>
<comment type="caution">
    <text evidence="1">The sequence shown here is derived from an EMBL/GenBank/DDBJ whole genome shotgun (WGS) entry which is preliminary data.</text>
</comment>